<keyword evidence="1" id="KW-0732">Signal</keyword>
<name>E9G002_DAPPU</name>
<gene>
    <name evidence="6" type="ORF">DAPPUDRAFT_43739</name>
</gene>
<dbReference type="AlphaFoldDB" id="E9G002"/>
<dbReference type="CDD" id="cd00190">
    <property type="entry name" value="Tryp_SPc"/>
    <property type="match status" value="1"/>
</dbReference>
<sequence length="194" mass="21724">ALLQFDEMSQRYKLACGGSLISATKILTAAHCVIQNNSIPAFDKLVVKLGMHFLKEKADDAELTMRINQIEIHENYDQLTKFNDIAIVTLESPVEFTDRISTVCLPKDCHGGANSGYARALGWGNAKKGERNSDVLRHTTTKMMSNEACIQRNASRQIELADHMICALATRDFCQVDGNTLARLIIKFYFEHKS</sequence>
<comment type="similarity">
    <text evidence="4">Belongs to the peptidase S1 family. CLIP subfamily.</text>
</comment>
<dbReference type="PROSITE" id="PS00134">
    <property type="entry name" value="TRYPSIN_HIS"/>
    <property type="match status" value="1"/>
</dbReference>
<dbReference type="PROSITE" id="PS50240">
    <property type="entry name" value="TRYPSIN_DOM"/>
    <property type="match status" value="1"/>
</dbReference>
<dbReference type="Proteomes" id="UP000000305">
    <property type="component" value="Unassembled WGS sequence"/>
</dbReference>
<dbReference type="InterPro" id="IPR018114">
    <property type="entry name" value="TRYPSIN_HIS"/>
</dbReference>
<organism evidence="6 7">
    <name type="scientific">Daphnia pulex</name>
    <name type="common">Water flea</name>
    <dbReference type="NCBI Taxonomy" id="6669"/>
    <lineage>
        <taxon>Eukaryota</taxon>
        <taxon>Metazoa</taxon>
        <taxon>Ecdysozoa</taxon>
        <taxon>Arthropoda</taxon>
        <taxon>Crustacea</taxon>
        <taxon>Branchiopoda</taxon>
        <taxon>Diplostraca</taxon>
        <taxon>Cladocera</taxon>
        <taxon>Anomopoda</taxon>
        <taxon>Daphniidae</taxon>
        <taxon>Daphnia</taxon>
    </lineage>
</organism>
<dbReference type="EMBL" id="GL732528">
    <property type="protein sequence ID" value="EFX87140.1"/>
    <property type="molecule type" value="Genomic_DNA"/>
</dbReference>
<feature type="domain" description="Peptidase S1" evidence="5">
    <location>
        <begin position="1"/>
        <end position="194"/>
    </location>
</feature>
<evidence type="ECO:0000256" key="1">
    <source>
        <dbReference type="ARBA" id="ARBA00022729"/>
    </source>
</evidence>
<dbReference type="SUPFAM" id="SSF50494">
    <property type="entry name" value="Trypsin-like serine proteases"/>
    <property type="match status" value="1"/>
</dbReference>
<evidence type="ECO:0000313" key="6">
    <source>
        <dbReference type="EMBL" id="EFX87140.1"/>
    </source>
</evidence>
<evidence type="ECO:0000256" key="3">
    <source>
        <dbReference type="ARBA" id="ARBA00023180"/>
    </source>
</evidence>
<accession>E9G002</accession>
<dbReference type="InParanoid" id="E9G002"/>
<reference evidence="6 7" key="1">
    <citation type="journal article" date="2011" name="Science">
        <title>The ecoresponsive genome of Daphnia pulex.</title>
        <authorList>
            <person name="Colbourne J.K."/>
            <person name="Pfrender M.E."/>
            <person name="Gilbert D."/>
            <person name="Thomas W.K."/>
            <person name="Tucker A."/>
            <person name="Oakley T.H."/>
            <person name="Tokishita S."/>
            <person name="Aerts A."/>
            <person name="Arnold G.J."/>
            <person name="Basu M.K."/>
            <person name="Bauer D.J."/>
            <person name="Caceres C.E."/>
            <person name="Carmel L."/>
            <person name="Casola C."/>
            <person name="Choi J.H."/>
            <person name="Detter J.C."/>
            <person name="Dong Q."/>
            <person name="Dusheyko S."/>
            <person name="Eads B.D."/>
            <person name="Frohlich T."/>
            <person name="Geiler-Samerotte K.A."/>
            <person name="Gerlach D."/>
            <person name="Hatcher P."/>
            <person name="Jogdeo S."/>
            <person name="Krijgsveld J."/>
            <person name="Kriventseva E.V."/>
            <person name="Kultz D."/>
            <person name="Laforsch C."/>
            <person name="Lindquist E."/>
            <person name="Lopez J."/>
            <person name="Manak J.R."/>
            <person name="Muller J."/>
            <person name="Pangilinan J."/>
            <person name="Patwardhan R.P."/>
            <person name="Pitluck S."/>
            <person name="Pritham E.J."/>
            <person name="Rechtsteiner A."/>
            <person name="Rho M."/>
            <person name="Rogozin I.B."/>
            <person name="Sakarya O."/>
            <person name="Salamov A."/>
            <person name="Schaack S."/>
            <person name="Shapiro H."/>
            <person name="Shiga Y."/>
            <person name="Skalitzky C."/>
            <person name="Smith Z."/>
            <person name="Souvorov A."/>
            <person name="Sung W."/>
            <person name="Tang Z."/>
            <person name="Tsuchiya D."/>
            <person name="Tu H."/>
            <person name="Vos H."/>
            <person name="Wang M."/>
            <person name="Wolf Y.I."/>
            <person name="Yamagata H."/>
            <person name="Yamada T."/>
            <person name="Ye Y."/>
            <person name="Shaw J.R."/>
            <person name="Andrews J."/>
            <person name="Crease T.J."/>
            <person name="Tang H."/>
            <person name="Lucas S.M."/>
            <person name="Robertson H.M."/>
            <person name="Bork P."/>
            <person name="Koonin E.V."/>
            <person name="Zdobnov E.M."/>
            <person name="Grigoriev I.V."/>
            <person name="Lynch M."/>
            <person name="Boore J.L."/>
        </authorList>
    </citation>
    <scope>NUCLEOTIDE SEQUENCE [LARGE SCALE GENOMIC DNA]</scope>
</reference>
<dbReference type="HOGENOM" id="CLU_006842_13_1_1"/>
<protein>
    <recommendedName>
        <fullName evidence="5">Peptidase S1 domain-containing protein</fullName>
    </recommendedName>
</protein>
<dbReference type="OrthoDB" id="8440449at2759"/>
<dbReference type="PhylomeDB" id="E9G002"/>
<dbReference type="PANTHER" id="PTHR24258">
    <property type="entry name" value="SERINE PROTEASE-RELATED"/>
    <property type="match status" value="1"/>
</dbReference>
<dbReference type="Gene3D" id="2.40.10.10">
    <property type="entry name" value="Trypsin-like serine proteases"/>
    <property type="match status" value="2"/>
</dbReference>
<dbReference type="eggNOG" id="KOG3627">
    <property type="taxonomic scope" value="Eukaryota"/>
</dbReference>
<evidence type="ECO:0000256" key="2">
    <source>
        <dbReference type="ARBA" id="ARBA00023157"/>
    </source>
</evidence>
<dbReference type="GO" id="GO:0004252">
    <property type="term" value="F:serine-type endopeptidase activity"/>
    <property type="evidence" value="ECO:0007669"/>
    <property type="project" value="InterPro"/>
</dbReference>
<dbReference type="InterPro" id="IPR009003">
    <property type="entry name" value="Peptidase_S1_PA"/>
</dbReference>
<dbReference type="InterPro" id="IPR043504">
    <property type="entry name" value="Peptidase_S1_PA_chymotrypsin"/>
</dbReference>
<dbReference type="FunFam" id="2.40.10.10:FF:000028">
    <property type="entry name" value="Serine protease easter"/>
    <property type="match status" value="1"/>
</dbReference>
<dbReference type="InterPro" id="IPR001254">
    <property type="entry name" value="Trypsin_dom"/>
</dbReference>
<keyword evidence="2" id="KW-1015">Disulfide bond</keyword>
<dbReference type="STRING" id="6669.E9G002"/>
<evidence type="ECO:0000313" key="7">
    <source>
        <dbReference type="Proteomes" id="UP000000305"/>
    </source>
</evidence>
<evidence type="ECO:0000256" key="4">
    <source>
        <dbReference type="ARBA" id="ARBA00024195"/>
    </source>
</evidence>
<keyword evidence="3" id="KW-0325">Glycoprotein</keyword>
<keyword evidence="7" id="KW-1185">Reference proteome</keyword>
<dbReference type="KEGG" id="dpx:DAPPUDRAFT_43739"/>
<dbReference type="PRINTS" id="PR00722">
    <property type="entry name" value="CHYMOTRYPSIN"/>
</dbReference>
<dbReference type="SMART" id="SM00020">
    <property type="entry name" value="Tryp_SPc"/>
    <property type="match status" value="1"/>
</dbReference>
<dbReference type="InterPro" id="IPR001314">
    <property type="entry name" value="Peptidase_S1A"/>
</dbReference>
<dbReference type="PANTHER" id="PTHR24258:SF116">
    <property type="entry name" value="FI16631P1-RELATED"/>
    <property type="match status" value="1"/>
</dbReference>
<dbReference type="GO" id="GO:0006508">
    <property type="term" value="P:proteolysis"/>
    <property type="evidence" value="ECO:0007669"/>
    <property type="project" value="InterPro"/>
</dbReference>
<evidence type="ECO:0000259" key="5">
    <source>
        <dbReference type="PROSITE" id="PS50240"/>
    </source>
</evidence>
<feature type="non-terminal residue" evidence="6">
    <location>
        <position position="1"/>
    </location>
</feature>
<dbReference type="Pfam" id="PF00089">
    <property type="entry name" value="Trypsin"/>
    <property type="match status" value="1"/>
</dbReference>
<proteinExistence type="inferred from homology"/>